<name>A0A8J3EKH0_9BACL</name>
<dbReference type="CDD" id="cd04301">
    <property type="entry name" value="NAT_SF"/>
    <property type="match status" value="1"/>
</dbReference>
<dbReference type="InterPro" id="IPR052523">
    <property type="entry name" value="Trichothecene_AcTrans"/>
</dbReference>
<dbReference type="InterPro" id="IPR016181">
    <property type="entry name" value="Acyl_CoA_acyltransferase"/>
</dbReference>
<evidence type="ECO:0000313" key="2">
    <source>
        <dbReference type="EMBL" id="GGH73173.1"/>
    </source>
</evidence>
<reference evidence="2" key="1">
    <citation type="journal article" date="2014" name="Int. J. Syst. Evol. Microbiol.">
        <title>Complete genome sequence of Corynebacterium casei LMG S-19264T (=DSM 44701T), isolated from a smear-ripened cheese.</title>
        <authorList>
            <consortium name="US DOE Joint Genome Institute (JGI-PGF)"/>
            <person name="Walter F."/>
            <person name="Albersmeier A."/>
            <person name="Kalinowski J."/>
            <person name="Ruckert C."/>
        </authorList>
    </citation>
    <scope>NUCLEOTIDE SEQUENCE</scope>
    <source>
        <strain evidence="2">CGMCC 1.12777</strain>
    </source>
</reference>
<keyword evidence="3" id="KW-1185">Reference proteome</keyword>
<dbReference type="Pfam" id="PF00583">
    <property type="entry name" value="Acetyltransf_1"/>
    <property type="match status" value="1"/>
</dbReference>
<accession>A0A8J3EKH0</accession>
<sequence length="152" mass="17534">MNYRRATINDIDTLIALRKKQLVDEGIEPCINIDSELHLFFKNKLSDESLIQWVVEDNEEMIACGAVMFYEFPPSYTNQSGKKAYITNMYTKEAYRGRGIATRVLTKLVEEAKALGVMKIWLGASKLGRPVYEKFGFKAADEWLEFEAEKMF</sequence>
<dbReference type="Proteomes" id="UP000656813">
    <property type="component" value="Unassembled WGS sequence"/>
</dbReference>
<evidence type="ECO:0000313" key="3">
    <source>
        <dbReference type="Proteomes" id="UP000656813"/>
    </source>
</evidence>
<protein>
    <submittedName>
        <fullName evidence="2">N-acetyltransferase</fullName>
    </submittedName>
</protein>
<dbReference type="GO" id="GO:0016747">
    <property type="term" value="F:acyltransferase activity, transferring groups other than amino-acyl groups"/>
    <property type="evidence" value="ECO:0007669"/>
    <property type="project" value="InterPro"/>
</dbReference>
<dbReference type="PROSITE" id="PS51186">
    <property type="entry name" value="GNAT"/>
    <property type="match status" value="1"/>
</dbReference>
<dbReference type="Gene3D" id="3.40.630.30">
    <property type="match status" value="1"/>
</dbReference>
<dbReference type="AlphaFoldDB" id="A0A8J3EKH0"/>
<dbReference type="SUPFAM" id="SSF55729">
    <property type="entry name" value="Acyl-CoA N-acyltransferases (Nat)"/>
    <property type="match status" value="1"/>
</dbReference>
<dbReference type="PANTHER" id="PTHR42791:SF1">
    <property type="entry name" value="N-ACETYLTRANSFERASE DOMAIN-CONTAINING PROTEIN"/>
    <property type="match status" value="1"/>
</dbReference>
<gene>
    <name evidence="2" type="ORF">GCM10007096_00130</name>
</gene>
<dbReference type="EMBL" id="BMFV01000001">
    <property type="protein sequence ID" value="GGH73173.1"/>
    <property type="molecule type" value="Genomic_DNA"/>
</dbReference>
<dbReference type="RefSeq" id="WP_188494821.1">
    <property type="nucleotide sequence ID" value="NZ_BMFV01000001.1"/>
</dbReference>
<comment type="caution">
    <text evidence="2">The sequence shown here is derived from an EMBL/GenBank/DDBJ whole genome shotgun (WGS) entry which is preliminary data.</text>
</comment>
<feature type="domain" description="N-acetyltransferase" evidence="1">
    <location>
        <begin position="1"/>
        <end position="152"/>
    </location>
</feature>
<proteinExistence type="predicted"/>
<evidence type="ECO:0000259" key="1">
    <source>
        <dbReference type="PROSITE" id="PS51186"/>
    </source>
</evidence>
<reference evidence="2" key="2">
    <citation type="submission" date="2020-09" db="EMBL/GenBank/DDBJ databases">
        <authorList>
            <person name="Sun Q."/>
            <person name="Zhou Y."/>
        </authorList>
    </citation>
    <scope>NUCLEOTIDE SEQUENCE</scope>
    <source>
        <strain evidence="2">CGMCC 1.12777</strain>
    </source>
</reference>
<dbReference type="InterPro" id="IPR000182">
    <property type="entry name" value="GNAT_dom"/>
</dbReference>
<organism evidence="2 3">
    <name type="scientific">Pullulanibacillus pueri</name>
    <dbReference type="NCBI Taxonomy" id="1437324"/>
    <lineage>
        <taxon>Bacteria</taxon>
        <taxon>Bacillati</taxon>
        <taxon>Bacillota</taxon>
        <taxon>Bacilli</taxon>
        <taxon>Bacillales</taxon>
        <taxon>Sporolactobacillaceae</taxon>
        <taxon>Pullulanibacillus</taxon>
    </lineage>
</organism>
<dbReference type="PANTHER" id="PTHR42791">
    <property type="entry name" value="GNAT FAMILY ACETYLTRANSFERASE"/>
    <property type="match status" value="1"/>
</dbReference>